<comment type="caution">
    <text evidence="2">The sequence shown here is derived from an EMBL/GenBank/DDBJ whole genome shotgun (WGS) entry which is preliminary data.</text>
</comment>
<proteinExistence type="predicted"/>
<gene>
    <name evidence="2" type="ORF">GN958_ATG18932</name>
</gene>
<evidence type="ECO:0000313" key="3">
    <source>
        <dbReference type="Proteomes" id="UP000704712"/>
    </source>
</evidence>
<dbReference type="Pfam" id="PF13843">
    <property type="entry name" value="DDE_Tnp_1_7"/>
    <property type="match status" value="1"/>
</dbReference>
<organism evidence="2 3">
    <name type="scientific">Phytophthora infestans</name>
    <name type="common">Potato late blight agent</name>
    <name type="synonym">Botrytis infestans</name>
    <dbReference type="NCBI Taxonomy" id="4787"/>
    <lineage>
        <taxon>Eukaryota</taxon>
        <taxon>Sar</taxon>
        <taxon>Stramenopiles</taxon>
        <taxon>Oomycota</taxon>
        <taxon>Peronosporomycetes</taxon>
        <taxon>Peronosporales</taxon>
        <taxon>Peronosporaceae</taxon>
        <taxon>Phytophthora</taxon>
    </lineage>
</organism>
<dbReference type="InterPro" id="IPR029526">
    <property type="entry name" value="PGBD"/>
</dbReference>
<reference evidence="2" key="1">
    <citation type="submission" date="2020-03" db="EMBL/GenBank/DDBJ databases">
        <title>Hybrid Assembly of Korean Phytophthora infestans isolates.</title>
        <authorList>
            <person name="Prokchorchik M."/>
            <person name="Lee Y."/>
            <person name="Seo J."/>
            <person name="Cho J.-H."/>
            <person name="Park Y.-E."/>
            <person name="Jang D.-C."/>
            <person name="Im J.-S."/>
            <person name="Choi J.-G."/>
            <person name="Park H.-J."/>
            <person name="Lee G.-B."/>
            <person name="Lee Y.-G."/>
            <person name="Hong S.-Y."/>
            <person name="Cho K."/>
            <person name="Sohn K.H."/>
        </authorList>
    </citation>
    <scope>NUCLEOTIDE SEQUENCE</scope>
    <source>
        <strain evidence="2">KR_2_A2</strain>
    </source>
</reference>
<dbReference type="Proteomes" id="UP000704712">
    <property type="component" value="Unassembled WGS sequence"/>
</dbReference>
<accession>A0A8S9TYI5</accession>
<protein>
    <submittedName>
        <fullName evidence="2">Transposase IS4</fullName>
    </submittedName>
</protein>
<feature type="domain" description="PiggyBac transposable element-derived protein" evidence="1">
    <location>
        <begin position="22"/>
        <end position="88"/>
    </location>
</feature>
<evidence type="ECO:0000313" key="2">
    <source>
        <dbReference type="EMBL" id="KAF4131899.1"/>
    </source>
</evidence>
<evidence type="ECO:0000259" key="1">
    <source>
        <dbReference type="Pfam" id="PF13843"/>
    </source>
</evidence>
<dbReference type="EMBL" id="JAACNO010002657">
    <property type="protein sequence ID" value="KAF4131899.1"/>
    <property type="molecule type" value="Genomic_DNA"/>
</dbReference>
<sequence length="187" mass="20834">MQRDLFLGIRAAITLHPTDMVPAEVKQRDPLWHCRSILNNILKKCTSLTVSDGVSALDDSSIRAKSRSAARTFIPSKPEKYAQKHHCRGPFGTLYGDFPRVRRPMAGRCAQGGLDSKKAIALWVAMLDRQNQKLPAPIVMDSYGTRHGLTKPIHEMTRGETRVIGTRRLNYVDNLSRSSVEAAVLAL</sequence>
<dbReference type="AlphaFoldDB" id="A0A8S9TYI5"/>
<name>A0A8S9TYI5_PHYIN</name>